<comment type="caution">
    <text evidence="1">The sequence shown here is derived from an EMBL/GenBank/DDBJ whole genome shotgun (WGS) entry which is preliminary data.</text>
</comment>
<dbReference type="Proteomes" id="UP001239111">
    <property type="component" value="Chromosome 1"/>
</dbReference>
<name>A0ACC2Q0X6_9HYME</name>
<dbReference type="EMBL" id="CM056741">
    <property type="protein sequence ID" value="KAJ8687705.1"/>
    <property type="molecule type" value="Genomic_DNA"/>
</dbReference>
<organism evidence="1 2">
    <name type="scientific">Eretmocerus hayati</name>
    <dbReference type="NCBI Taxonomy" id="131215"/>
    <lineage>
        <taxon>Eukaryota</taxon>
        <taxon>Metazoa</taxon>
        <taxon>Ecdysozoa</taxon>
        <taxon>Arthropoda</taxon>
        <taxon>Hexapoda</taxon>
        <taxon>Insecta</taxon>
        <taxon>Pterygota</taxon>
        <taxon>Neoptera</taxon>
        <taxon>Endopterygota</taxon>
        <taxon>Hymenoptera</taxon>
        <taxon>Apocrita</taxon>
        <taxon>Proctotrupomorpha</taxon>
        <taxon>Chalcidoidea</taxon>
        <taxon>Aphelinidae</taxon>
        <taxon>Aphelininae</taxon>
        <taxon>Eretmocerus</taxon>
    </lineage>
</organism>
<proteinExistence type="predicted"/>
<sequence>MATDSDDNETAKGNSSFDEIIGHIEDLLMEHEFQSIQQRFLDTYWSTFEPMDENKLIYTEIFNDYNKTIENYLNKNLKELVPNFSMDDFTNELQKKQPQLDGEVFEVLATFTDFLAFKELILDYRAVQEGKVQDLSNSIVVKSLCN</sequence>
<reference evidence="1" key="1">
    <citation type="submission" date="2023-04" db="EMBL/GenBank/DDBJ databases">
        <title>A chromosome-level genome assembly of the parasitoid wasp Eretmocerus hayati.</title>
        <authorList>
            <person name="Zhong Y."/>
            <person name="Liu S."/>
            <person name="Liu Y."/>
        </authorList>
    </citation>
    <scope>NUCLEOTIDE SEQUENCE</scope>
    <source>
        <strain evidence="1">ZJU_SS_LIU_2023</strain>
    </source>
</reference>
<gene>
    <name evidence="1" type="ORF">QAD02_023499</name>
</gene>
<evidence type="ECO:0000313" key="2">
    <source>
        <dbReference type="Proteomes" id="UP001239111"/>
    </source>
</evidence>
<keyword evidence="2" id="KW-1185">Reference proteome</keyword>
<evidence type="ECO:0000313" key="1">
    <source>
        <dbReference type="EMBL" id="KAJ8687705.1"/>
    </source>
</evidence>
<accession>A0ACC2Q0X6</accession>
<protein>
    <submittedName>
        <fullName evidence="1">Uncharacterized protein</fullName>
    </submittedName>
</protein>